<dbReference type="Pfam" id="PF02321">
    <property type="entry name" value="OEP"/>
    <property type="match status" value="2"/>
</dbReference>
<keyword evidence="2" id="KW-0449">Lipoprotein</keyword>
<evidence type="ECO:0000313" key="4">
    <source>
        <dbReference type="EMBL" id="PAS95353.1"/>
    </source>
</evidence>
<sequence>MRNHHLSVFAGCLLLSACASLVRTEYTPPVMDLPANWQNADVAIAGHVEDAWWQAFQDPRLDDYVALALARNTDLASAAVSLRRARLNAGLADDALRPQPGASAGQSVSRNLDGGGISRSYSATVTLSWEADFWGKLASARDAAEWEARASAEDLENTRLTLIGDTARAYWQLGYLNQRVVLSAQSVGYLETTRDLAQRRHAAGAVSRLDLLQAEQSLATQLASHAQLLQQREEARTSFRLLFSGALPAALEEPQVLPESDLPTLPAELPASLLQRRPDLRAAELRLRGTLASGDETRLSYYPGFSLTGSLGSSSDRLRDVLSNPVGALAGELTLPFLRVREMQLKTDVARADYELAELAFRKSLYAALGDVENALSARSQYVLSHRLLARSLVLAREVERISELRYRAGAIEMQDWLDAQEKRRSAEVSLAENRFNLLDAQLTLNLALGGAAR</sequence>
<dbReference type="Proteomes" id="UP000216107">
    <property type="component" value="Unassembled WGS sequence"/>
</dbReference>
<feature type="chain" id="PRO_5011829820" evidence="2">
    <location>
        <begin position="20"/>
        <end position="454"/>
    </location>
</feature>
<dbReference type="EMBL" id="MDUX01000001">
    <property type="protein sequence ID" value="KAF7600854.1"/>
    <property type="molecule type" value="Genomic_DNA"/>
</dbReference>
<organism evidence="4 5">
    <name type="scientific">Candidatus Dactylopiibacterium carminicum</name>
    <dbReference type="NCBI Taxonomy" id="857335"/>
    <lineage>
        <taxon>Bacteria</taxon>
        <taxon>Pseudomonadati</taxon>
        <taxon>Pseudomonadota</taxon>
        <taxon>Betaproteobacteria</taxon>
        <taxon>Rhodocyclales</taxon>
        <taxon>Rhodocyclaceae</taxon>
        <taxon>Candidatus Dactylopiibacterium</taxon>
    </lineage>
</organism>
<dbReference type="OrthoDB" id="9770517at2"/>
<dbReference type="InterPro" id="IPR010131">
    <property type="entry name" value="MdtP/NodT-like"/>
</dbReference>
<reference evidence="3 6" key="1">
    <citation type="submission" date="2016-08" db="EMBL/GenBank/DDBJ databases">
        <title>Candidatus Dactylopiibacterium carminicum genome sequence.</title>
        <authorList>
            <person name="Ramirez-Puebla S.T."/>
            <person name="Ormeno-Orrillo E."/>
            <person name="Vera-Ponce De Leon A."/>
            <person name="Luis L."/>
            <person name="Sanchez-Flores A."/>
            <person name="Monica R."/>
            <person name="Martinez-Romero E."/>
        </authorList>
    </citation>
    <scope>NUCLEOTIDE SEQUENCE [LARGE SCALE GENOMIC DNA]</scope>
    <source>
        <strain evidence="3">END1</strain>
    </source>
</reference>
<keyword evidence="2" id="KW-1134">Transmembrane beta strand</keyword>
<dbReference type="RefSeq" id="WP_095522963.1">
    <property type="nucleotide sequence ID" value="NZ_MDUX01000001.1"/>
</dbReference>
<comment type="caution">
    <text evidence="4">The sequence shown here is derived from an EMBL/GenBank/DDBJ whole genome shotgun (WGS) entry which is preliminary data.</text>
</comment>
<dbReference type="InterPro" id="IPR003423">
    <property type="entry name" value="OMP_efflux"/>
</dbReference>
<dbReference type="PROSITE" id="PS51257">
    <property type="entry name" value="PROKAR_LIPOPROTEIN"/>
    <property type="match status" value="1"/>
</dbReference>
<dbReference type="GO" id="GO:0015562">
    <property type="term" value="F:efflux transmembrane transporter activity"/>
    <property type="evidence" value="ECO:0007669"/>
    <property type="project" value="InterPro"/>
</dbReference>
<dbReference type="PANTHER" id="PTHR30203">
    <property type="entry name" value="OUTER MEMBRANE CATION EFFLUX PROTEIN"/>
    <property type="match status" value="1"/>
</dbReference>
<gene>
    <name evidence="3" type="ORF">BGI27_00455</name>
    <name evidence="4" type="ORF">CGU29_00490</name>
</gene>
<keyword evidence="2" id="KW-0732">Signal</keyword>
<protein>
    <submittedName>
        <fullName evidence="4">RND transporter</fullName>
    </submittedName>
</protein>
<dbReference type="Proteomes" id="UP000623509">
    <property type="component" value="Unassembled WGS sequence"/>
</dbReference>
<dbReference type="Gene3D" id="2.20.200.10">
    <property type="entry name" value="Outer membrane efflux proteins (OEP)"/>
    <property type="match status" value="1"/>
</dbReference>
<keyword evidence="2" id="KW-0472">Membrane</keyword>
<dbReference type="PANTHER" id="PTHR30203:SF32">
    <property type="entry name" value="CATION EFFLUX SYSTEM PROTEIN CUSC"/>
    <property type="match status" value="1"/>
</dbReference>
<proteinExistence type="inferred from homology"/>
<evidence type="ECO:0000313" key="3">
    <source>
        <dbReference type="EMBL" id="KAF7600854.1"/>
    </source>
</evidence>
<evidence type="ECO:0000256" key="2">
    <source>
        <dbReference type="RuleBase" id="RU362097"/>
    </source>
</evidence>
<dbReference type="NCBIfam" id="TIGR01845">
    <property type="entry name" value="outer_NodT"/>
    <property type="match status" value="1"/>
</dbReference>
<accession>A0A272EZ18</accession>
<evidence type="ECO:0000256" key="1">
    <source>
        <dbReference type="ARBA" id="ARBA00007613"/>
    </source>
</evidence>
<comment type="subcellular location">
    <subcellularLocation>
        <location evidence="2">Cell membrane</location>
        <topology evidence="2">Lipid-anchor</topology>
    </subcellularLocation>
</comment>
<dbReference type="SUPFAM" id="SSF56954">
    <property type="entry name" value="Outer membrane efflux proteins (OEP)"/>
    <property type="match status" value="1"/>
</dbReference>
<feature type="signal peptide" evidence="2">
    <location>
        <begin position="1"/>
        <end position="19"/>
    </location>
</feature>
<dbReference type="EMBL" id="NMRN01000001">
    <property type="protein sequence ID" value="PAS95353.1"/>
    <property type="molecule type" value="Genomic_DNA"/>
</dbReference>
<dbReference type="Gene3D" id="1.20.1600.10">
    <property type="entry name" value="Outer membrane efflux proteins (OEP)"/>
    <property type="match status" value="1"/>
</dbReference>
<reference evidence="4 5" key="2">
    <citation type="submission" date="2017-07" db="EMBL/GenBank/DDBJ databases">
        <title>Candidatus Dactylopiibacterium carminicum, a nitrogen-fixing symbiont of the cochineal insect Dactylopius coccus and Dactylopius opuntiae (Hemiptera: Coccoidea: Dactylopiidae).</title>
        <authorList>
            <person name="Vera A."/>
        </authorList>
    </citation>
    <scope>NUCLEOTIDE SEQUENCE [LARGE SCALE GENOMIC DNA]</scope>
    <source>
        <strain evidence="4 5">NFDCM</strain>
    </source>
</reference>
<name>A0A272EZ18_9RHOO</name>
<keyword evidence="2" id="KW-0564">Palmitate</keyword>
<dbReference type="AlphaFoldDB" id="A0A272EZ18"/>
<comment type="similarity">
    <text evidence="1 2">Belongs to the outer membrane factor (OMF) (TC 1.B.17) family.</text>
</comment>
<evidence type="ECO:0000313" key="5">
    <source>
        <dbReference type="Proteomes" id="UP000216107"/>
    </source>
</evidence>
<keyword evidence="2" id="KW-0812">Transmembrane</keyword>
<evidence type="ECO:0000313" key="6">
    <source>
        <dbReference type="Proteomes" id="UP000623509"/>
    </source>
</evidence>
<dbReference type="GO" id="GO:0005886">
    <property type="term" value="C:plasma membrane"/>
    <property type="evidence" value="ECO:0007669"/>
    <property type="project" value="UniProtKB-SubCell"/>
</dbReference>
<keyword evidence="6" id="KW-1185">Reference proteome</keyword>